<reference evidence="2 3" key="1">
    <citation type="journal article" date="2013" name="Int. J. Syst. Evol. Microbiol.">
        <title>Tumebacillus flagellatus sp. nov., an alpha-amylase/pullulanase-producing bacterium isolated from cassava wastewater.</title>
        <authorList>
            <person name="Wang Q."/>
            <person name="Xie N."/>
            <person name="Qin Y."/>
            <person name="Shen N."/>
            <person name="Zhu J."/>
            <person name="Mi H."/>
            <person name="Huang R."/>
        </authorList>
    </citation>
    <scope>NUCLEOTIDE SEQUENCE [LARGE SCALE GENOMIC DNA]</scope>
    <source>
        <strain evidence="2 3">GST4</strain>
    </source>
</reference>
<feature type="domain" description="HD-GYP" evidence="1">
    <location>
        <begin position="110"/>
        <end position="305"/>
    </location>
</feature>
<dbReference type="OrthoDB" id="9759601at2"/>
<dbReference type="RefSeq" id="WP_038087983.1">
    <property type="nucleotide sequence ID" value="NZ_JMIR01000013.1"/>
</dbReference>
<proteinExistence type="predicted"/>
<dbReference type="SUPFAM" id="SSF109604">
    <property type="entry name" value="HD-domain/PDEase-like"/>
    <property type="match status" value="1"/>
</dbReference>
<evidence type="ECO:0000313" key="3">
    <source>
        <dbReference type="Proteomes" id="UP000027931"/>
    </source>
</evidence>
<dbReference type="PROSITE" id="PS51832">
    <property type="entry name" value="HD_GYP"/>
    <property type="match status" value="1"/>
</dbReference>
<keyword evidence="3" id="KW-1185">Reference proteome</keyword>
<dbReference type="STRING" id="1157490.EL26_11185"/>
<comment type="caution">
    <text evidence="2">The sequence shown here is derived from an EMBL/GenBank/DDBJ whole genome shotgun (WGS) entry which is preliminary data.</text>
</comment>
<protein>
    <recommendedName>
        <fullName evidence="1">HD-GYP domain-containing protein</fullName>
    </recommendedName>
</protein>
<accession>A0A074LMB3</accession>
<dbReference type="InterPro" id="IPR003607">
    <property type="entry name" value="HD/PDEase_dom"/>
</dbReference>
<organism evidence="2 3">
    <name type="scientific">Tumebacillus flagellatus</name>
    <dbReference type="NCBI Taxonomy" id="1157490"/>
    <lineage>
        <taxon>Bacteria</taxon>
        <taxon>Bacillati</taxon>
        <taxon>Bacillota</taxon>
        <taxon>Bacilli</taxon>
        <taxon>Bacillales</taxon>
        <taxon>Alicyclobacillaceae</taxon>
        <taxon>Tumebacillus</taxon>
    </lineage>
</organism>
<gene>
    <name evidence="2" type="ORF">EL26_11185</name>
</gene>
<evidence type="ECO:0000313" key="2">
    <source>
        <dbReference type="EMBL" id="KEO83246.1"/>
    </source>
</evidence>
<dbReference type="PANTHER" id="PTHR43155">
    <property type="entry name" value="CYCLIC DI-GMP PHOSPHODIESTERASE PA4108-RELATED"/>
    <property type="match status" value="1"/>
</dbReference>
<dbReference type="InterPro" id="IPR037522">
    <property type="entry name" value="HD_GYP_dom"/>
</dbReference>
<dbReference type="AlphaFoldDB" id="A0A074LMB3"/>
<evidence type="ECO:0000259" key="1">
    <source>
        <dbReference type="PROSITE" id="PS51832"/>
    </source>
</evidence>
<dbReference type="EMBL" id="JMIR01000013">
    <property type="protein sequence ID" value="KEO83246.1"/>
    <property type="molecule type" value="Genomic_DNA"/>
</dbReference>
<dbReference type="InterPro" id="IPR006675">
    <property type="entry name" value="HDIG_dom"/>
</dbReference>
<dbReference type="NCBIfam" id="TIGR00277">
    <property type="entry name" value="HDIG"/>
    <property type="match status" value="1"/>
</dbReference>
<dbReference type="Gene3D" id="1.10.3210.10">
    <property type="entry name" value="Hypothetical protein af1432"/>
    <property type="match status" value="1"/>
</dbReference>
<dbReference type="eggNOG" id="COG2206">
    <property type="taxonomic scope" value="Bacteria"/>
</dbReference>
<dbReference type="Pfam" id="PF13487">
    <property type="entry name" value="HD_5"/>
    <property type="match status" value="1"/>
</dbReference>
<dbReference type="PANTHER" id="PTHR43155:SF2">
    <property type="entry name" value="CYCLIC DI-GMP PHOSPHODIESTERASE PA4108"/>
    <property type="match status" value="1"/>
</dbReference>
<dbReference type="SMART" id="SM00471">
    <property type="entry name" value="HDc"/>
    <property type="match status" value="1"/>
</dbReference>
<name>A0A074LMB3_9BACL</name>
<sequence length="348" mass="39365">MQIKVRVSDLTEKQIVATDLYTPDGVLILGAGTVLNETRIQRLQDLGIVDVWIERENCKTLNPGHHYLHPELTFGYDLAARELGEIFDQVVSTKQVQLIDVIATLQRFEESCEVESNPLCIFVSLLNEDDSLAHHSLRVAMLAKQLGAWLGLDPDATAELQLAGALHDIGKTQLPRDLVRKQERFSEEDEMLYLTHPTLGYEILQNSRLPERIALVAQNHHETLDGLGDPYGLDCDEIDLYSRIVAVANEFINLTSLTPHTWSVNVYHAIEELTSLSYGKLDPRVVWQLTEHLKTYFIGNTLELSDGTTGQVVYVSPYQVTKPLIRTGDVYLNLTEVRHLSIRRVLSW</sequence>
<dbReference type="Proteomes" id="UP000027931">
    <property type="component" value="Unassembled WGS sequence"/>
</dbReference>
<dbReference type="CDD" id="cd00077">
    <property type="entry name" value="HDc"/>
    <property type="match status" value="1"/>
</dbReference>